<reference evidence="1 2" key="1">
    <citation type="submission" date="2018-06" db="EMBL/GenBank/DDBJ databases">
        <authorList>
            <consortium name="Pathogen Informatics"/>
            <person name="Doyle S."/>
        </authorList>
    </citation>
    <scope>NUCLEOTIDE SEQUENCE [LARGE SCALE GENOMIC DNA]</scope>
    <source>
        <strain evidence="1 2">NCTC11468</strain>
    </source>
</reference>
<dbReference type="Proteomes" id="UP000248758">
    <property type="component" value="Chromosome 1"/>
</dbReference>
<organism evidence="1 2">
    <name type="scientific">Tatumella ptyseos</name>
    <dbReference type="NCBI Taxonomy" id="82987"/>
    <lineage>
        <taxon>Bacteria</taxon>
        <taxon>Pseudomonadati</taxon>
        <taxon>Pseudomonadota</taxon>
        <taxon>Gammaproteobacteria</taxon>
        <taxon>Enterobacterales</taxon>
        <taxon>Erwiniaceae</taxon>
        <taxon>Tatumella</taxon>
    </lineage>
</organism>
<evidence type="ECO:0000313" key="2">
    <source>
        <dbReference type="Proteomes" id="UP000248758"/>
    </source>
</evidence>
<proteinExistence type="predicted"/>
<evidence type="ECO:0008006" key="3">
    <source>
        <dbReference type="Google" id="ProtNLM"/>
    </source>
</evidence>
<dbReference type="KEGG" id="tpty:NCTC11468_00968"/>
<evidence type="ECO:0000313" key="1">
    <source>
        <dbReference type="EMBL" id="SQK72884.1"/>
    </source>
</evidence>
<dbReference type="AlphaFoldDB" id="A0A2X5SBF0"/>
<protein>
    <recommendedName>
        <fullName evidence="3">Damage-inducible protein CinA</fullName>
    </recommendedName>
</protein>
<gene>
    <name evidence="1" type="primary">ygaD_1</name>
    <name evidence="1" type="ORF">NCTC11468_00968</name>
</gene>
<dbReference type="SUPFAM" id="SSF142433">
    <property type="entry name" value="CinA-like"/>
    <property type="match status" value="1"/>
</dbReference>
<dbReference type="EMBL" id="LS483499">
    <property type="protein sequence ID" value="SQK72884.1"/>
    <property type="molecule type" value="Genomic_DNA"/>
</dbReference>
<name>A0A2X5SBF0_9GAMM</name>
<sequence length="33" mass="3397">MDRDLQQLSIKAGQFLLSRGATLTAAESCTGGG</sequence>
<dbReference type="Gene3D" id="3.90.950.20">
    <property type="entry name" value="CinA-like"/>
    <property type="match status" value="1"/>
</dbReference>
<dbReference type="InterPro" id="IPR036653">
    <property type="entry name" value="CinA-like_C"/>
</dbReference>
<accession>A0A2X5SBF0</accession>